<evidence type="ECO:0000256" key="2">
    <source>
        <dbReference type="ARBA" id="ARBA00023125"/>
    </source>
</evidence>
<dbReference type="Gene3D" id="1.10.10.60">
    <property type="entry name" value="Homeodomain-like"/>
    <property type="match status" value="2"/>
</dbReference>
<evidence type="ECO:0000256" key="1">
    <source>
        <dbReference type="ARBA" id="ARBA00023015"/>
    </source>
</evidence>
<evidence type="ECO:0000259" key="4">
    <source>
        <dbReference type="PROSITE" id="PS01124"/>
    </source>
</evidence>
<dbReference type="PROSITE" id="PS01124">
    <property type="entry name" value="HTH_ARAC_FAMILY_2"/>
    <property type="match status" value="1"/>
</dbReference>
<protein>
    <submittedName>
        <fullName evidence="5">Helix-turn-helix transcriptional regulator</fullName>
    </submittedName>
</protein>
<dbReference type="InterPro" id="IPR009057">
    <property type="entry name" value="Homeodomain-like_sf"/>
</dbReference>
<dbReference type="Proteomes" id="UP000676386">
    <property type="component" value="Unassembled WGS sequence"/>
</dbReference>
<dbReference type="RefSeq" id="WP_211973131.1">
    <property type="nucleotide sequence ID" value="NZ_CBFHAM010000070.1"/>
</dbReference>
<keyword evidence="6" id="KW-1185">Reference proteome</keyword>
<accession>A0ABS5IYS8</accession>
<dbReference type="InterPro" id="IPR018060">
    <property type="entry name" value="HTH_AraC"/>
</dbReference>
<dbReference type="PANTHER" id="PTHR43280:SF2">
    <property type="entry name" value="HTH-TYPE TRANSCRIPTIONAL REGULATOR EXSA"/>
    <property type="match status" value="1"/>
</dbReference>
<proteinExistence type="predicted"/>
<dbReference type="SMART" id="SM00342">
    <property type="entry name" value="HTH_ARAC"/>
    <property type="match status" value="1"/>
</dbReference>
<dbReference type="Pfam" id="PF12833">
    <property type="entry name" value="HTH_18"/>
    <property type="match status" value="1"/>
</dbReference>
<keyword evidence="1" id="KW-0805">Transcription regulation</keyword>
<evidence type="ECO:0000256" key="3">
    <source>
        <dbReference type="ARBA" id="ARBA00023163"/>
    </source>
</evidence>
<dbReference type="InterPro" id="IPR018062">
    <property type="entry name" value="HTH_AraC-typ_CS"/>
</dbReference>
<dbReference type="PROSITE" id="PS00041">
    <property type="entry name" value="HTH_ARAC_FAMILY_1"/>
    <property type="match status" value="1"/>
</dbReference>
<evidence type="ECO:0000313" key="6">
    <source>
        <dbReference type="Proteomes" id="UP000676386"/>
    </source>
</evidence>
<dbReference type="EMBL" id="JAGTXB010000005">
    <property type="protein sequence ID" value="MBS0028015.1"/>
    <property type="molecule type" value="Genomic_DNA"/>
</dbReference>
<dbReference type="PANTHER" id="PTHR43280">
    <property type="entry name" value="ARAC-FAMILY TRANSCRIPTIONAL REGULATOR"/>
    <property type="match status" value="1"/>
</dbReference>
<name>A0ABS5IYS8_9BACT</name>
<sequence>MAAFCRFFKSKTNRTFSQFVKDVRISHAAKLLLAGTHNVSEACYNSGYNNLSNFNKHFKEIKGFPPSIFLKRSLDC</sequence>
<feature type="domain" description="HTH araC/xylS-type" evidence="4">
    <location>
        <begin position="1"/>
        <end position="72"/>
    </location>
</feature>
<comment type="caution">
    <text evidence="5">The sequence shown here is derived from an EMBL/GenBank/DDBJ whole genome shotgun (WGS) entry which is preliminary data.</text>
</comment>
<keyword evidence="3" id="KW-0804">Transcription</keyword>
<keyword evidence="2" id="KW-0238">DNA-binding</keyword>
<gene>
    <name evidence="5" type="ORF">KE626_11920</name>
</gene>
<organism evidence="5 6">
    <name type="scientific">Chitinophaga hostae</name>
    <dbReference type="NCBI Taxonomy" id="2831022"/>
    <lineage>
        <taxon>Bacteria</taxon>
        <taxon>Pseudomonadati</taxon>
        <taxon>Bacteroidota</taxon>
        <taxon>Chitinophagia</taxon>
        <taxon>Chitinophagales</taxon>
        <taxon>Chitinophagaceae</taxon>
        <taxon>Chitinophaga</taxon>
    </lineage>
</organism>
<dbReference type="SUPFAM" id="SSF46689">
    <property type="entry name" value="Homeodomain-like"/>
    <property type="match status" value="1"/>
</dbReference>
<reference evidence="5 6" key="1">
    <citation type="submission" date="2021-04" db="EMBL/GenBank/DDBJ databases">
        <title>Chitinophaga sp. nov., isolated from the rhizosphere soil.</title>
        <authorList>
            <person name="He S."/>
        </authorList>
    </citation>
    <scope>NUCLEOTIDE SEQUENCE [LARGE SCALE GENOMIC DNA]</scope>
    <source>
        <strain evidence="5 6">2R12</strain>
    </source>
</reference>
<evidence type="ECO:0000313" key="5">
    <source>
        <dbReference type="EMBL" id="MBS0028015.1"/>
    </source>
</evidence>